<accession>A0ABD1DNK4</accession>
<evidence type="ECO:0000313" key="3">
    <source>
        <dbReference type="Proteomes" id="UP001562425"/>
    </source>
</evidence>
<dbReference type="Proteomes" id="UP001562425">
    <property type="component" value="Unassembled WGS sequence"/>
</dbReference>
<comment type="caution">
    <text evidence="2">The sequence shown here is derived from an EMBL/GenBank/DDBJ whole genome shotgun (WGS) entry which is preliminary data.</text>
</comment>
<evidence type="ECO:0000313" key="2">
    <source>
        <dbReference type="EMBL" id="KAL1401334.1"/>
    </source>
</evidence>
<gene>
    <name evidence="2" type="ORF">pipiens_006691</name>
</gene>
<sequence>MRHSSLLTVFAVLGVVLTTAVLGQQQQSLPKASGSTPLDGTAFEEVVVETSFYVKGKPAAASLRQQRILAGREKGIVRTRREISHGTELDGVPLKSNALSPVVGHHKHSQDQQDFLRSFFDKGFNNGAAKAEHRAFHKQKTVTTKPSRGNMLH</sequence>
<keyword evidence="1" id="KW-0732">Signal</keyword>
<proteinExistence type="predicted"/>
<organism evidence="2 3">
    <name type="scientific">Culex pipiens pipiens</name>
    <name type="common">Northern house mosquito</name>
    <dbReference type="NCBI Taxonomy" id="38569"/>
    <lineage>
        <taxon>Eukaryota</taxon>
        <taxon>Metazoa</taxon>
        <taxon>Ecdysozoa</taxon>
        <taxon>Arthropoda</taxon>
        <taxon>Hexapoda</taxon>
        <taxon>Insecta</taxon>
        <taxon>Pterygota</taxon>
        <taxon>Neoptera</taxon>
        <taxon>Endopterygota</taxon>
        <taxon>Diptera</taxon>
        <taxon>Nematocera</taxon>
        <taxon>Culicoidea</taxon>
        <taxon>Culicidae</taxon>
        <taxon>Culicinae</taxon>
        <taxon>Culicini</taxon>
        <taxon>Culex</taxon>
        <taxon>Culex</taxon>
    </lineage>
</organism>
<reference evidence="2 3" key="1">
    <citation type="submission" date="2024-05" db="EMBL/GenBank/DDBJ databases">
        <title>Culex pipiens pipiens assembly and annotation.</title>
        <authorList>
            <person name="Alout H."/>
            <person name="Durand T."/>
        </authorList>
    </citation>
    <scope>NUCLEOTIDE SEQUENCE [LARGE SCALE GENOMIC DNA]</scope>
    <source>
        <strain evidence="2">HA-2024</strain>
        <tissue evidence="2">Whole body</tissue>
    </source>
</reference>
<evidence type="ECO:0000256" key="1">
    <source>
        <dbReference type="SAM" id="SignalP"/>
    </source>
</evidence>
<name>A0ABD1DNK4_CULPP</name>
<dbReference type="EMBL" id="JBEHCU010004974">
    <property type="protein sequence ID" value="KAL1401334.1"/>
    <property type="molecule type" value="Genomic_DNA"/>
</dbReference>
<feature type="chain" id="PRO_5044865548" evidence="1">
    <location>
        <begin position="24"/>
        <end position="153"/>
    </location>
</feature>
<keyword evidence="3" id="KW-1185">Reference proteome</keyword>
<feature type="signal peptide" evidence="1">
    <location>
        <begin position="1"/>
        <end position="23"/>
    </location>
</feature>
<dbReference type="AlphaFoldDB" id="A0ABD1DNK4"/>
<protein>
    <submittedName>
        <fullName evidence="2">Uncharacterized protein</fullName>
    </submittedName>
</protein>